<dbReference type="Gene3D" id="3.40.50.10470">
    <property type="entry name" value="Translation initiation factor eif-2b, domain 2"/>
    <property type="match status" value="1"/>
</dbReference>
<evidence type="ECO:0000259" key="3">
    <source>
        <dbReference type="PROSITE" id="PS51462"/>
    </source>
</evidence>
<comment type="caution">
    <text evidence="4">The sequence shown here is derived from an EMBL/GenBank/DDBJ whole genome shotgun (WGS) entry which is preliminary data.</text>
</comment>
<sequence length="509" mass="58704">MSARVRPVVTCFVTRKRPDGPELLLLKRSDQVHTYRGHWACVSGSIEGDEHPTFRAHTELYEETQLRPPLLELVRPGPTLTFFDKMLNTQWKVHPFLFTLSANSAEEEEILEKLKIDWEHTVYKWIKPEEIQDYQTVPKLEKAWRRVWLRGYLEAGLNRLKNDHIRGASELALEGLKVLREFFDENYWRDFSLDDMWEEILIVGWHIAKNGRPAIGAAIESAIISTLEDIHRIHFERKNSSDPAPVDEFALAAKETIDSHIRLELDTFDTICDRFSEYFLNEGFRSLEREMDTDDEEPCHRLHILTLSNSSTLFRCLYRILTNPDLPVTVRLTVLESRPLYEGASFAARLLRHLPRTSRLGELEIVPDASVAFHIPSATHVLLGADKIYRDGHVWNKTGSLAAALLANRFDVPLLVVSRTNKVVIRDIYEGMTGEENDPEELSASWSEEIRGILEENAERVHVMNGYFELIRNELVDGYITEMGVMDAVDMGKIGERRKGLEQLLFGWL</sequence>
<dbReference type="PROSITE" id="PS51462">
    <property type="entry name" value="NUDIX"/>
    <property type="match status" value="1"/>
</dbReference>
<gene>
    <name evidence="4" type="ORF">Q9L58_001341</name>
</gene>
<dbReference type="SUPFAM" id="SSF55811">
    <property type="entry name" value="Nudix"/>
    <property type="match status" value="1"/>
</dbReference>
<dbReference type="Pfam" id="PF01008">
    <property type="entry name" value="IF-2B"/>
    <property type="match status" value="1"/>
</dbReference>
<dbReference type="InterPro" id="IPR037171">
    <property type="entry name" value="NagB/RpiA_transferase-like"/>
</dbReference>
<evidence type="ECO:0000256" key="1">
    <source>
        <dbReference type="ARBA" id="ARBA00007251"/>
    </source>
</evidence>
<dbReference type="EMBL" id="JBBBZM010000010">
    <property type="protein sequence ID" value="KAL0639515.1"/>
    <property type="molecule type" value="Genomic_DNA"/>
</dbReference>
<evidence type="ECO:0000256" key="2">
    <source>
        <dbReference type="RuleBase" id="RU003814"/>
    </source>
</evidence>
<protein>
    <recommendedName>
        <fullName evidence="3">Nudix hydrolase domain-containing protein</fullName>
    </recommendedName>
</protein>
<evidence type="ECO:0000313" key="4">
    <source>
        <dbReference type="EMBL" id="KAL0639515.1"/>
    </source>
</evidence>
<keyword evidence="5" id="KW-1185">Reference proteome</keyword>
<organism evidence="4 5">
    <name type="scientific">Discina gigas</name>
    <dbReference type="NCBI Taxonomy" id="1032678"/>
    <lineage>
        <taxon>Eukaryota</taxon>
        <taxon>Fungi</taxon>
        <taxon>Dikarya</taxon>
        <taxon>Ascomycota</taxon>
        <taxon>Pezizomycotina</taxon>
        <taxon>Pezizomycetes</taxon>
        <taxon>Pezizales</taxon>
        <taxon>Discinaceae</taxon>
        <taxon>Discina</taxon>
    </lineage>
</organism>
<dbReference type="InterPro" id="IPR000086">
    <property type="entry name" value="NUDIX_hydrolase_dom"/>
</dbReference>
<dbReference type="InterPro" id="IPR015797">
    <property type="entry name" value="NUDIX_hydrolase-like_dom_sf"/>
</dbReference>
<evidence type="ECO:0000313" key="5">
    <source>
        <dbReference type="Proteomes" id="UP001447188"/>
    </source>
</evidence>
<dbReference type="Proteomes" id="UP001447188">
    <property type="component" value="Unassembled WGS sequence"/>
</dbReference>
<reference evidence="4 5" key="1">
    <citation type="submission" date="2024-02" db="EMBL/GenBank/DDBJ databases">
        <title>Discinaceae phylogenomics.</title>
        <authorList>
            <person name="Dirks A.C."/>
            <person name="James T.Y."/>
        </authorList>
    </citation>
    <scope>NUCLEOTIDE SEQUENCE [LARGE SCALE GENOMIC DNA]</scope>
    <source>
        <strain evidence="4 5">ACD0624</strain>
    </source>
</reference>
<dbReference type="Pfam" id="PF00293">
    <property type="entry name" value="NUDIX"/>
    <property type="match status" value="1"/>
</dbReference>
<dbReference type="InterPro" id="IPR042529">
    <property type="entry name" value="IF_2B-like_C"/>
</dbReference>
<dbReference type="Gene3D" id="3.90.79.10">
    <property type="entry name" value="Nucleoside Triphosphate Pyrophosphohydrolase"/>
    <property type="match status" value="1"/>
</dbReference>
<dbReference type="InterPro" id="IPR000649">
    <property type="entry name" value="IF-2B-related"/>
</dbReference>
<accession>A0ABR3GU99</accession>
<feature type="domain" description="Nudix hydrolase" evidence="3">
    <location>
        <begin position="4"/>
        <end position="153"/>
    </location>
</feature>
<name>A0ABR3GU99_9PEZI</name>
<comment type="similarity">
    <text evidence="1 2">Belongs to the eIF-2B alpha/beta/delta subunits family.</text>
</comment>
<dbReference type="SUPFAM" id="SSF100950">
    <property type="entry name" value="NagB/RpiA/CoA transferase-like"/>
    <property type="match status" value="1"/>
</dbReference>
<dbReference type="PANTHER" id="PTHR43475">
    <property type="entry name" value="METHYLTHIORIBOSE-1-PHOSPHATE ISOMERASE"/>
    <property type="match status" value="1"/>
</dbReference>
<proteinExistence type="inferred from homology"/>
<dbReference type="PANTHER" id="PTHR43475:SF3">
    <property type="entry name" value="TRANSLATION INITIATION FACTOR EIF-2B SUBUNIT FAMILY PROTEIN (AFU_ORTHOLOGUE AFUA_2G14290)"/>
    <property type="match status" value="1"/>
</dbReference>